<gene>
    <name evidence="1" type="ORF">AB4Y32_05810</name>
</gene>
<proteinExistence type="predicted"/>
<dbReference type="EMBL" id="JBFRCH010000002">
    <property type="protein sequence ID" value="MEX3931325.1"/>
    <property type="molecule type" value="Genomic_DNA"/>
</dbReference>
<organism evidence="1 2">
    <name type="scientific">Paraburkholderia phymatum</name>
    <dbReference type="NCBI Taxonomy" id="148447"/>
    <lineage>
        <taxon>Bacteria</taxon>
        <taxon>Pseudomonadati</taxon>
        <taxon>Pseudomonadota</taxon>
        <taxon>Betaproteobacteria</taxon>
        <taxon>Burkholderiales</taxon>
        <taxon>Burkholderiaceae</taxon>
        <taxon>Paraburkholderia</taxon>
    </lineage>
</organism>
<reference evidence="1" key="1">
    <citation type="submission" date="2024-07" db="EMBL/GenBank/DDBJ databases">
        <title>A survey of Mimosa microsymbionts across Brazilian biomes reveals a high diversity of Paraburkholderia nodulating endemic species, but also that Cupriavidus is common as a symbiont of widespread species.</title>
        <authorList>
            <person name="Rouws L."/>
            <person name="Barauna A."/>
            <person name="Beukes C."/>
            <person name="Rouws J.R.C."/>
            <person name="De Faria S.M."/>
            <person name="Gross E."/>
            <person name="Bueno Dos Reis Junior F."/>
            <person name="Simon M.F."/>
            <person name="Maluk M."/>
            <person name="Odee D.W."/>
            <person name="Kenicer G."/>
            <person name="Young J.P.W."/>
            <person name="Reis V.M."/>
            <person name="Zilli J."/>
            <person name="James E.K."/>
        </authorList>
    </citation>
    <scope>NUCLEOTIDE SEQUENCE</scope>
    <source>
        <strain evidence="1">EG181B</strain>
    </source>
</reference>
<name>A0ACC6TVQ3_9BURK</name>
<accession>A0ACC6TVQ3</accession>
<comment type="caution">
    <text evidence="1">The sequence shown here is derived from an EMBL/GenBank/DDBJ whole genome shotgun (WGS) entry which is preliminary data.</text>
</comment>
<sequence length="515" mass="55652">MKPSDGRPPERTAGRKPPHLVARFVAISWRDLAVSFGPILLISAIAIYIAVRLIQPAPPDTLTMAAGPKGSTFWVAAQRYKDILARNRITLNVLETEGSADNLKRLTDPHANVDVGFVQDGIAPSKEMTDGLMSLGSVAYVPVAIFYRGAMVTLLSEFKGKRIAIGAEGSGTRELALQLLKANGITPDGPTKLLPLSGDDAAQALIAGKIDAAILTGDNAQPPVMGKLYRTAGVQFYDFTQAGAYARRFPYLTQLEMPMGSFDLGKNLPSTTLHMIAPTEELVARDSLHPALSDLLIEAAREVHSKASVMQKAGEFPAPLAHDFPISDDAARYYKSGKGFLYRLLPFWLASLADRLLVVLVPIIVVLIPGLRLVPSLYAWRVKSRIYRWYGALIAIEREALNDTSAAEREGLVERLDKIEESVNGLKMPLAYADQFYVLREHIGFVRARLTRDSEAAAAAAARDVTGEAQPAHSGHPAGSPDHARAHDSGAISRAEARAASHEAHEGREGPGHDA</sequence>
<dbReference type="Proteomes" id="UP001558850">
    <property type="component" value="Unassembled WGS sequence"/>
</dbReference>
<evidence type="ECO:0000313" key="1">
    <source>
        <dbReference type="EMBL" id="MEX3931325.1"/>
    </source>
</evidence>
<keyword evidence="2" id="KW-1185">Reference proteome</keyword>
<protein>
    <submittedName>
        <fullName evidence="1">TAXI family TRAP transporter solute-binding subunit</fullName>
    </submittedName>
</protein>
<evidence type="ECO:0000313" key="2">
    <source>
        <dbReference type="Proteomes" id="UP001558850"/>
    </source>
</evidence>